<keyword evidence="3" id="KW-1185">Reference proteome</keyword>
<dbReference type="RefSeq" id="WP_074878136.1">
    <property type="nucleotide sequence ID" value="NZ_FOXI01000006.1"/>
</dbReference>
<dbReference type="Proteomes" id="UP000183769">
    <property type="component" value="Unassembled WGS sequence"/>
</dbReference>
<feature type="transmembrane region" description="Helical" evidence="1">
    <location>
        <begin position="55"/>
        <end position="76"/>
    </location>
</feature>
<accession>A0A1I5SG27</accession>
<dbReference type="EMBL" id="FOXI01000006">
    <property type="protein sequence ID" value="SFP69671.1"/>
    <property type="molecule type" value="Genomic_DNA"/>
</dbReference>
<dbReference type="OrthoDB" id="325260at2157"/>
<protein>
    <submittedName>
        <fullName evidence="2">Uncharacterized protein</fullName>
    </submittedName>
</protein>
<evidence type="ECO:0000256" key="1">
    <source>
        <dbReference type="SAM" id="Phobius"/>
    </source>
</evidence>
<keyword evidence="1" id="KW-0472">Membrane</keyword>
<keyword evidence="1" id="KW-0812">Transmembrane</keyword>
<dbReference type="AlphaFoldDB" id="A0A1I5SG27"/>
<gene>
    <name evidence="2" type="ORF">SAMN05216277_106101</name>
</gene>
<dbReference type="Pfam" id="PF26071">
    <property type="entry name" value="DUF8028"/>
    <property type="match status" value="1"/>
</dbReference>
<feature type="transmembrane region" description="Helical" evidence="1">
    <location>
        <begin position="21"/>
        <end position="43"/>
    </location>
</feature>
<reference evidence="3" key="1">
    <citation type="submission" date="2016-10" db="EMBL/GenBank/DDBJ databases">
        <authorList>
            <person name="Varghese N."/>
            <person name="Submissions S."/>
        </authorList>
    </citation>
    <scope>NUCLEOTIDE SEQUENCE [LARGE SCALE GENOMIC DNA]</scope>
    <source>
        <strain evidence="3">CGMCC 1.10329</strain>
    </source>
</reference>
<keyword evidence="1" id="KW-1133">Transmembrane helix</keyword>
<organism evidence="2 3">
    <name type="scientific">Halolamina pelagica</name>
    <dbReference type="NCBI Taxonomy" id="699431"/>
    <lineage>
        <taxon>Archaea</taxon>
        <taxon>Methanobacteriati</taxon>
        <taxon>Methanobacteriota</taxon>
        <taxon>Stenosarchaea group</taxon>
        <taxon>Halobacteria</taxon>
        <taxon>Halobacteriales</taxon>
        <taxon>Haloferacaceae</taxon>
    </lineage>
</organism>
<dbReference type="InterPro" id="IPR058341">
    <property type="entry name" value="DUF8028"/>
</dbReference>
<evidence type="ECO:0000313" key="2">
    <source>
        <dbReference type="EMBL" id="SFP69671.1"/>
    </source>
</evidence>
<proteinExistence type="predicted"/>
<name>A0A1I5SG27_9EURY</name>
<evidence type="ECO:0000313" key="3">
    <source>
        <dbReference type="Proteomes" id="UP000183769"/>
    </source>
</evidence>
<sequence>MSTSEPSTLSRVRGSELPRSAVSFAASMLGPVRAAAFWSAVALPLTYVPMVATGAMWDLPVVFSVLLALNAVAFLVGHGHDPETA</sequence>